<organism evidence="4 5">
    <name type="scientific">Neonectria ditissima</name>
    <dbReference type="NCBI Taxonomy" id="78410"/>
    <lineage>
        <taxon>Eukaryota</taxon>
        <taxon>Fungi</taxon>
        <taxon>Dikarya</taxon>
        <taxon>Ascomycota</taxon>
        <taxon>Pezizomycotina</taxon>
        <taxon>Sordariomycetes</taxon>
        <taxon>Hypocreomycetidae</taxon>
        <taxon>Hypocreales</taxon>
        <taxon>Nectriaceae</taxon>
        <taxon>Neonectria</taxon>
    </lineage>
</organism>
<keyword evidence="1" id="KW-0175">Coiled coil</keyword>
<dbReference type="Pfam" id="PF17111">
    <property type="entry name" value="PigL_N"/>
    <property type="match status" value="1"/>
</dbReference>
<comment type="caution">
    <text evidence="4">The sequence shown here is derived from an EMBL/GenBank/DDBJ whole genome shotgun (WGS) entry which is preliminary data.</text>
</comment>
<sequence length="611" mass="70106">MDPASLTFGVVSLAMQLMQTTAAIQELIATYKSAAKEISSLSDKLDDIEAICRSLEAALNCYEQTPKPWDAILLKKLHKIMTDCRDKVSRFHSIISSITPGLSRKRRPFNTMGILFLQYRGTIRQCNEDLDQSLRSLQLHMTTNLLVMNLRPPMASYKPVAVRTVSSHGQGYTQDRMPDPRFVKPQAIRDDSEVQIKHWKRNWHSVFYLEQISTRRKSAIFNGSDSVIQDDVLFLAGSFLFGLFVKLCVQRGCLSPLSVSIQFPHVLDMTPGKSKLGDRLWRAFSLGRLKDFQTLFSDGLLMPSTNVTLDRYESSETSLYGMATMFKAYDICQFLQHQIPDISQRLSMPSSEDVPPPFEVYGIEGWAFIITQAVSRGLDVHTTLWPQSLVRNSGFSALYIILEHADTTKKALDEVQAWLKLLEKAGIEIQHYLEVEIQHCASSWGKRQSPQWIKHETLYSREFAVQESGGRWLPCLIEKIADSCSVRELFTEFPHLKQESSFGFRHVKTRPGTTQMHLAWKMPKWKAKYCDPGETSDVPSYPFYPPLDRGLYYRPRANEPSFDRAKWAGLDRACDLMDSRFERKQAKRRYKAGYTKRLEFQSRMPGAWVDE</sequence>
<evidence type="ECO:0000313" key="5">
    <source>
        <dbReference type="Proteomes" id="UP000050424"/>
    </source>
</evidence>
<feature type="chain" id="PRO_5006135534" description="Azaphilone pigments biosynthesis cluster protein L N-terminal domain-containing protein" evidence="2">
    <location>
        <begin position="24"/>
        <end position="611"/>
    </location>
</feature>
<evidence type="ECO:0000313" key="4">
    <source>
        <dbReference type="EMBL" id="KPM42456.1"/>
    </source>
</evidence>
<keyword evidence="2" id="KW-0732">Signal</keyword>
<dbReference type="OrthoDB" id="270167at2759"/>
<keyword evidence="5" id="KW-1185">Reference proteome</keyword>
<reference evidence="4 5" key="1">
    <citation type="submission" date="2015-09" db="EMBL/GenBank/DDBJ databases">
        <title>Draft genome of a European isolate of the apple canker pathogen Neonectria ditissima.</title>
        <authorList>
            <person name="Gomez-Cortecero A."/>
            <person name="Harrison R.J."/>
            <person name="Armitage A.D."/>
        </authorList>
    </citation>
    <scope>NUCLEOTIDE SEQUENCE [LARGE SCALE GENOMIC DNA]</scope>
    <source>
        <strain evidence="4 5">R09/05</strain>
    </source>
</reference>
<evidence type="ECO:0000256" key="1">
    <source>
        <dbReference type="SAM" id="Coils"/>
    </source>
</evidence>
<dbReference type="EMBL" id="LKCW01000048">
    <property type="protein sequence ID" value="KPM42456.1"/>
    <property type="molecule type" value="Genomic_DNA"/>
</dbReference>
<proteinExistence type="predicted"/>
<feature type="coiled-coil region" evidence="1">
    <location>
        <begin position="24"/>
        <end position="65"/>
    </location>
</feature>
<accession>A0A0P7B9Q4</accession>
<evidence type="ECO:0000259" key="3">
    <source>
        <dbReference type="Pfam" id="PF17111"/>
    </source>
</evidence>
<gene>
    <name evidence="4" type="ORF">AK830_g4084</name>
</gene>
<dbReference type="Proteomes" id="UP000050424">
    <property type="component" value="Unassembled WGS sequence"/>
</dbReference>
<feature type="signal peptide" evidence="2">
    <location>
        <begin position="1"/>
        <end position="23"/>
    </location>
</feature>
<dbReference type="STRING" id="78410.A0A0P7B9Q4"/>
<dbReference type="AlphaFoldDB" id="A0A0P7B9Q4"/>
<name>A0A0P7B9Q4_9HYPO</name>
<dbReference type="InterPro" id="IPR031348">
    <property type="entry name" value="PigL_N"/>
</dbReference>
<protein>
    <recommendedName>
        <fullName evidence="3">Azaphilone pigments biosynthesis cluster protein L N-terminal domain-containing protein</fullName>
    </recommendedName>
</protein>
<evidence type="ECO:0000256" key="2">
    <source>
        <dbReference type="SAM" id="SignalP"/>
    </source>
</evidence>
<feature type="domain" description="Azaphilone pigments biosynthesis cluster protein L N-terminal" evidence="3">
    <location>
        <begin position="1"/>
        <end position="101"/>
    </location>
</feature>